<keyword evidence="5 7" id="KW-0233">DNA recombination</keyword>
<keyword evidence="2 7" id="KW-0227">DNA damage</keyword>
<dbReference type="GO" id="GO:0006281">
    <property type="term" value="P:DNA repair"/>
    <property type="evidence" value="ECO:0007669"/>
    <property type="project" value="UniProtKB-UniRule"/>
</dbReference>
<comment type="function">
    <text evidence="7">May play a role in DNA repair. It seems to be involved in an RecBC-independent recombinational process of DNA repair. It may act with RecF and RecO.</text>
</comment>
<dbReference type="PROSITE" id="PS50880">
    <property type="entry name" value="TOPRIM"/>
    <property type="match status" value="1"/>
</dbReference>
<dbReference type="Gene3D" id="6.10.250.240">
    <property type="match status" value="1"/>
</dbReference>
<reference evidence="9 10" key="1">
    <citation type="journal article" date="2016" name="Nat. Commun.">
        <title>Thousands of microbial genomes shed light on interconnected biogeochemical processes in an aquifer system.</title>
        <authorList>
            <person name="Anantharaman K."/>
            <person name="Brown C.T."/>
            <person name="Hug L.A."/>
            <person name="Sharon I."/>
            <person name="Castelle C.J."/>
            <person name="Probst A.J."/>
            <person name="Thomas B.C."/>
            <person name="Singh A."/>
            <person name="Wilkins M.J."/>
            <person name="Karaoz U."/>
            <person name="Brodie E.L."/>
            <person name="Williams K.H."/>
            <person name="Hubbard S.S."/>
            <person name="Banfield J.F."/>
        </authorList>
    </citation>
    <scope>NUCLEOTIDE SEQUENCE [LARGE SCALE GENOMIC DNA]</scope>
</reference>
<keyword evidence="1 7" id="KW-0479">Metal-binding</keyword>
<dbReference type="Pfam" id="PF21176">
    <property type="entry name" value="RecR_HhH"/>
    <property type="match status" value="1"/>
</dbReference>
<evidence type="ECO:0000256" key="2">
    <source>
        <dbReference type="ARBA" id="ARBA00022763"/>
    </source>
</evidence>
<dbReference type="Gene3D" id="1.10.8.420">
    <property type="entry name" value="RecR Domain 1"/>
    <property type="match status" value="1"/>
</dbReference>
<dbReference type="EMBL" id="MFZG01000023">
    <property type="protein sequence ID" value="OGK16370.1"/>
    <property type="molecule type" value="Genomic_DNA"/>
</dbReference>
<dbReference type="CDD" id="cd01025">
    <property type="entry name" value="TOPRIM_recR"/>
    <property type="match status" value="1"/>
</dbReference>
<dbReference type="PANTHER" id="PTHR30446:SF0">
    <property type="entry name" value="RECOMBINATION PROTEIN RECR"/>
    <property type="match status" value="1"/>
</dbReference>
<protein>
    <recommendedName>
        <fullName evidence="7">Recombination protein RecR</fullName>
    </recommendedName>
</protein>
<evidence type="ECO:0000259" key="8">
    <source>
        <dbReference type="PROSITE" id="PS50880"/>
    </source>
</evidence>
<comment type="caution">
    <text evidence="9">The sequence shown here is derived from an EMBL/GenBank/DDBJ whole genome shotgun (WGS) entry which is preliminary data.</text>
</comment>
<dbReference type="SUPFAM" id="SSF111304">
    <property type="entry name" value="Recombination protein RecR"/>
    <property type="match status" value="1"/>
</dbReference>
<dbReference type="PANTHER" id="PTHR30446">
    <property type="entry name" value="RECOMBINATION PROTEIN RECR"/>
    <property type="match status" value="1"/>
</dbReference>
<evidence type="ECO:0000313" key="10">
    <source>
        <dbReference type="Proteomes" id="UP000177208"/>
    </source>
</evidence>
<comment type="similarity">
    <text evidence="7">Belongs to the RecR family.</text>
</comment>
<dbReference type="Pfam" id="PF13662">
    <property type="entry name" value="Toprim_4"/>
    <property type="match status" value="1"/>
</dbReference>
<evidence type="ECO:0000256" key="7">
    <source>
        <dbReference type="HAMAP-Rule" id="MF_00017"/>
    </source>
</evidence>
<dbReference type="InterPro" id="IPR000093">
    <property type="entry name" value="DNA_Rcmb_RecR"/>
</dbReference>
<evidence type="ECO:0000313" key="9">
    <source>
        <dbReference type="EMBL" id="OGK16370.1"/>
    </source>
</evidence>
<dbReference type="InterPro" id="IPR023627">
    <property type="entry name" value="Rcmb_RecR"/>
</dbReference>
<dbReference type="GO" id="GO:0003677">
    <property type="term" value="F:DNA binding"/>
    <property type="evidence" value="ECO:0007669"/>
    <property type="project" value="UniProtKB-UniRule"/>
</dbReference>
<sequence length="224" mass="25324">MNSLPSNLKQIALFLQKLPGIGEKTANRLAFFFLKLPEADLQAFAENISTLKTKTKLCKICLNLTEDEICGIDQNPNRDKDLITVVEDVLDLIAFETGNIYQGVYHVLHGKIDPLNHVGPEDIFINQLLKRVNELTSLSIRQAQDRRANGLKKQNLKEIILAMNPDMEGEATAMYIRDRLSEIKTRDNVKFKVTRLAYGLPIGGSLEYADYMTLKKAIEGRSKF</sequence>
<evidence type="ECO:0000256" key="1">
    <source>
        <dbReference type="ARBA" id="ARBA00022723"/>
    </source>
</evidence>
<evidence type="ECO:0000256" key="3">
    <source>
        <dbReference type="ARBA" id="ARBA00022771"/>
    </source>
</evidence>
<dbReference type="GO" id="GO:0006310">
    <property type="term" value="P:DNA recombination"/>
    <property type="evidence" value="ECO:0007669"/>
    <property type="project" value="UniProtKB-UniRule"/>
</dbReference>
<evidence type="ECO:0000256" key="5">
    <source>
        <dbReference type="ARBA" id="ARBA00023172"/>
    </source>
</evidence>
<evidence type="ECO:0000256" key="4">
    <source>
        <dbReference type="ARBA" id="ARBA00022833"/>
    </source>
</evidence>
<keyword evidence="6 7" id="KW-0234">DNA repair</keyword>
<feature type="domain" description="Toprim" evidence="8">
    <location>
        <begin position="81"/>
        <end position="201"/>
    </location>
</feature>
<dbReference type="Gene3D" id="3.40.1360.10">
    <property type="match status" value="1"/>
</dbReference>
<accession>A0A1F7GBQ2</accession>
<organism evidence="9 10">
    <name type="scientific">Candidatus Roizmanbacteria bacterium RIFCSPHIGHO2_01_FULL_39_12c</name>
    <dbReference type="NCBI Taxonomy" id="1802031"/>
    <lineage>
        <taxon>Bacteria</taxon>
        <taxon>Candidatus Roizmaniibacteriota</taxon>
    </lineage>
</organism>
<dbReference type="InterPro" id="IPR034137">
    <property type="entry name" value="TOPRIM_RecR"/>
</dbReference>
<gene>
    <name evidence="7" type="primary">recR</name>
    <name evidence="9" type="ORF">A2774_02850</name>
</gene>
<comment type="caution">
    <text evidence="7">Lacks conserved residue(s) required for the propagation of feature annotation.</text>
</comment>
<name>A0A1F7GBQ2_9BACT</name>
<keyword evidence="3 7" id="KW-0863">Zinc-finger</keyword>
<dbReference type="GO" id="GO:0008270">
    <property type="term" value="F:zinc ion binding"/>
    <property type="evidence" value="ECO:0007669"/>
    <property type="project" value="UniProtKB-KW"/>
</dbReference>
<dbReference type="Pfam" id="PF21175">
    <property type="entry name" value="RecR_C"/>
    <property type="match status" value="1"/>
</dbReference>
<dbReference type="InterPro" id="IPR006171">
    <property type="entry name" value="TOPRIM_dom"/>
</dbReference>
<dbReference type="HAMAP" id="MF_00017">
    <property type="entry name" value="RecR"/>
    <property type="match status" value="1"/>
</dbReference>
<dbReference type="Proteomes" id="UP000177208">
    <property type="component" value="Unassembled WGS sequence"/>
</dbReference>
<dbReference type="AlphaFoldDB" id="A0A1F7GBQ2"/>
<keyword evidence="4 7" id="KW-0862">Zinc</keyword>
<evidence type="ECO:0000256" key="6">
    <source>
        <dbReference type="ARBA" id="ARBA00023204"/>
    </source>
</evidence>
<proteinExistence type="inferred from homology"/>